<dbReference type="EMBL" id="OKRB01000117">
    <property type="protein sequence ID" value="SPE27164.1"/>
    <property type="molecule type" value="Genomic_DNA"/>
</dbReference>
<name>A0A2N9LVD0_9BACT</name>
<reference evidence="3" key="1">
    <citation type="submission" date="2018-02" db="EMBL/GenBank/DDBJ databases">
        <authorList>
            <person name="Hausmann B."/>
        </authorList>
    </citation>
    <scope>NUCLEOTIDE SEQUENCE [LARGE SCALE GENOMIC DNA]</scope>
    <source>
        <strain evidence="3">Peat soil MAG SbA5</strain>
    </source>
</reference>
<gene>
    <name evidence="2" type="ORF">SBA5_580043</name>
</gene>
<protein>
    <recommendedName>
        <fullName evidence="4">Zinc-finger domain-containing protein</fullName>
    </recommendedName>
</protein>
<proteinExistence type="predicted"/>
<dbReference type="AlphaFoldDB" id="A0A2N9LVD0"/>
<sequence>MKRMKTNCGRNETELAGILLDPRPAPAKVQKHVAECEHCQDELEQMKATMNLLDAWKAPEPNPYFLTRLGARMREEREAVPSDWFAGVVARMRARVAYGSGLHMRPLAAMALTVALLVGGGAYLGVTDWMQPAQTTNPNTAVVHDLQILDNNAQVLDQMEALTSNESGD</sequence>
<keyword evidence="1" id="KW-0812">Transmembrane</keyword>
<dbReference type="Gene3D" id="1.10.10.1320">
    <property type="entry name" value="Anti-sigma factor, zinc-finger domain"/>
    <property type="match status" value="1"/>
</dbReference>
<keyword evidence="1" id="KW-0472">Membrane</keyword>
<dbReference type="InterPro" id="IPR041916">
    <property type="entry name" value="Anti_sigma_zinc_sf"/>
</dbReference>
<evidence type="ECO:0000313" key="3">
    <source>
        <dbReference type="Proteomes" id="UP000239735"/>
    </source>
</evidence>
<evidence type="ECO:0000256" key="1">
    <source>
        <dbReference type="SAM" id="Phobius"/>
    </source>
</evidence>
<evidence type="ECO:0000313" key="2">
    <source>
        <dbReference type="EMBL" id="SPE27164.1"/>
    </source>
</evidence>
<keyword evidence="1" id="KW-1133">Transmembrane helix</keyword>
<feature type="transmembrane region" description="Helical" evidence="1">
    <location>
        <begin position="107"/>
        <end position="126"/>
    </location>
</feature>
<evidence type="ECO:0008006" key="4">
    <source>
        <dbReference type="Google" id="ProtNLM"/>
    </source>
</evidence>
<accession>A0A2N9LVD0</accession>
<organism evidence="2 3">
    <name type="scientific">Candidatus Sulfuritelmatomonas gaucii</name>
    <dbReference type="NCBI Taxonomy" id="2043161"/>
    <lineage>
        <taxon>Bacteria</taxon>
        <taxon>Pseudomonadati</taxon>
        <taxon>Acidobacteriota</taxon>
        <taxon>Terriglobia</taxon>
        <taxon>Terriglobales</taxon>
        <taxon>Acidobacteriaceae</taxon>
        <taxon>Candidatus Sulfuritelmatomonas</taxon>
    </lineage>
</organism>
<dbReference type="Proteomes" id="UP000239735">
    <property type="component" value="Unassembled WGS sequence"/>
</dbReference>